<feature type="region of interest" description="Disordered" evidence="1">
    <location>
        <begin position="92"/>
        <end position="115"/>
    </location>
</feature>
<accession>A0A9X2K1D5</accession>
<dbReference type="GO" id="GO:0003677">
    <property type="term" value="F:DNA binding"/>
    <property type="evidence" value="ECO:0007669"/>
    <property type="project" value="UniProtKB-KW"/>
</dbReference>
<sequence>MTTPVRPIRLTTPVRLVLDALLAAPPEDPLWGYRICAETGLGPGTVYPILERLEQADWISGHWEPDAPQARPARRLYSISATGRQLYAEARARTGRRGALTRPAWLGSAGSPHRG</sequence>
<evidence type="ECO:0000313" key="4">
    <source>
        <dbReference type="Proteomes" id="UP001139648"/>
    </source>
</evidence>
<evidence type="ECO:0000259" key="2">
    <source>
        <dbReference type="Pfam" id="PF03551"/>
    </source>
</evidence>
<dbReference type="InterPro" id="IPR005149">
    <property type="entry name" value="Tscrpt_reg_PadR_N"/>
</dbReference>
<reference evidence="3" key="1">
    <citation type="submission" date="2022-06" db="EMBL/GenBank/DDBJ databases">
        <title>Sequencing the genomes of 1000 actinobacteria strains.</title>
        <authorList>
            <person name="Klenk H.-P."/>
        </authorList>
    </citation>
    <scope>NUCLEOTIDE SEQUENCE</scope>
    <source>
        <strain evidence="3">DSM 46694</strain>
    </source>
</reference>
<proteinExistence type="predicted"/>
<gene>
    <name evidence="3" type="ORF">HD597_000431</name>
</gene>
<evidence type="ECO:0000256" key="1">
    <source>
        <dbReference type="SAM" id="MobiDB-lite"/>
    </source>
</evidence>
<dbReference type="PANTHER" id="PTHR33169">
    <property type="entry name" value="PADR-FAMILY TRANSCRIPTIONAL REGULATOR"/>
    <property type="match status" value="1"/>
</dbReference>
<dbReference type="RefSeq" id="WP_253739935.1">
    <property type="nucleotide sequence ID" value="NZ_BAABKA010000075.1"/>
</dbReference>
<dbReference type="PANTHER" id="PTHR33169:SF14">
    <property type="entry name" value="TRANSCRIPTIONAL REGULATOR RV3488"/>
    <property type="match status" value="1"/>
</dbReference>
<dbReference type="Proteomes" id="UP001139648">
    <property type="component" value="Unassembled WGS sequence"/>
</dbReference>
<dbReference type="Gene3D" id="1.10.10.10">
    <property type="entry name" value="Winged helix-like DNA-binding domain superfamily/Winged helix DNA-binding domain"/>
    <property type="match status" value="1"/>
</dbReference>
<dbReference type="SUPFAM" id="SSF46785">
    <property type="entry name" value="Winged helix' DNA-binding domain"/>
    <property type="match status" value="1"/>
</dbReference>
<evidence type="ECO:0000313" key="3">
    <source>
        <dbReference type="EMBL" id="MCP2353411.1"/>
    </source>
</evidence>
<dbReference type="InterPro" id="IPR036390">
    <property type="entry name" value="WH_DNA-bd_sf"/>
</dbReference>
<dbReference type="InterPro" id="IPR052509">
    <property type="entry name" value="Metal_resp_DNA-bind_regulator"/>
</dbReference>
<organism evidence="3 4">
    <name type="scientific">Nonomuraea thailandensis</name>
    <dbReference type="NCBI Taxonomy" id="1188745"/>
    <lineage>
        <taxon>Bacteria</taxon>
        <taxon>Bacillati</taxon>
        <taxon>Actinomycetota</taxon>
        <taxon>Actinomycetes</taxon>
        <taxon>Streptosporangiales</taxon>
        <taxon>Streptosporangiaceae</taxon>
        <taxon>Nonomuraea</taxon>
    </lineage>
</organism>
<dbReference type="InterPro" id="IPR036388">
    <property type="entry name" value="WH-like_DNA-bd_sf"/>
</dbReference>
<name>A0A9X2K1D5_9ACTN</name>
<dbReference type="Pfam" id="PF03551">
    <property type="entry name" value="PadR"/>
    <property type="match status" value="1"/>
</dbReference>
<feature type="domain" description="Transcription regulator PadR N-terminal" evidence="2">
    <location>
        <begin position="41"/>
        <end position="88"/>
    </location>
</feature>
<keyword evidence="4" id="KW-1185">Reference proteome</keyword>
<comment type="caution">
    <text evidence="3">The sequence shown here is derived from an EMBL/GenBank/DDBJ whole genome shotgun (WGS) entry which is preliminary data.</text>
</comment>
<protein>
    <submittedName>
        <fullName evidence="3">DNA-binding MarR family transcriptional regulator</fullName>
    </submittedName>
</protein>
<keyword evidence="3" id="KW-0238">DNA-binding</keyword>
<dbReference type="AlphaFoldDB" id="A0A9X2K1D5"/>
<dbReference type="EMBL" id="JAMZEB010000001">
    <property type="protein sequence ID" value="MCP2353411.1"/>
    <property type="molecule type" value="Genomic_DNA"/>
</dbReference>